<reference evidence="1 2" key="1">
    <citation type="submission" date="2023-11" db="EMBL/GenBank/DDBJ databases">
        <title>From the Deep-Sea to the Surface: Bacterial Genomes Isolated from the Moytirra Hydrothermal Vent Plume.</title>
        <authorList>
            <person name="Major S.R."/>
        </authorList>
    </citation>
    <scope>NUCLEOTIDE SEQUENCE [LARGE SCALE GENOMIC DNA]</scope>
    <source>
        <strain evidence="1 2">OXR-9</strain>
    </source>
</reference>
<sequence>MMDKTLEGRISALEKKLQIQSEVLEFIPSDMSALAIAFGTACDLLDEIKPGSFDTLCRRIATQSQVHMDDATEVALNELISRISKLHQVR</sequence>
<dbReference type="EMBL" id="CP139725">
    <property type="protein sequence ID" value="WPZ23127.1"/>
    <property type="molecule type" value="Genomic_DNA"/>
</dbReference>
<gene>
    <name evidence="1" type="ORF">T7987_07820</name>
</gene>
<dbReference type="Proteomes" id="UP001326567">
    <property type="component" value="Chromosome"/>
</dbReference>
<protein>
    <submittedName>
        <fullName evidence="1">Uncharacterized protein</fullName>
    </submittedName>
</protein>
<keyword evidence="2" id="KW-1185">Reference proteome</keyword>
<proteinExistence type="predicted"/>
<organism evidence="1 2">
    <name type="scientific">Sulfitobacter faviae</name>
    <dbReference type="NCBI Taxonomy" id="1775881"/>
    <lineage>
        <taxon>Bacteria</taxon>
        <taxon>Pseudomonadati</taxon>
        <taxon>Pseudomonadota</taxon>
        <taxon>Alphaproteobacteria</taxon>
        <taxon>Rhodobacterales</taxon>
        <taxon>Roseobacteraceae</taxon>
        <taxon>Sulfitobacter</taxon>
    </lineage>
</organism>
<evidence type="ECO:0000313" key="2">
    <source>
        <dbReference type="Proteomes" id="UP001326567"/>
    </source>
</evidence>
<dbReference type="RefSeq" id="WP_322329603.1">
    <property type="nucleotide sequence ID" value="NZ_CP139725.1"/>
</dbReference>
<accession>A0ABZ0V571</accession>
<evidence type="ECO:0000313" key="1">
    <source>
        <dbReference type="EMBL" id="WPZ23127.1"/>
    </source>
</evidence>
<name>A0ABZ0V571_9RHOB</name>